<dbReference type="Gene3D" id="3.60.21.10">
    <property type="match status" value="1"/>
</dbReference>
<reference evidence="2 3" key="1">
    <citation type="submission" date="2018-03" db="EMBL/GenBank/DDBJ databases">
        <title>Genomic Encyclopedia of Archaeal and Bacterial Type Strains, Phase II (KMG-II): from individual species to whole genera.</title>
        <authorList>
            <person name="Goeker M."/>
        </authorList>
    </citation>
    <scope>NUCLEOTIDE SEQUENCE [LARGE SCALE GENOMIC DNA]</scope>
    <source>
        <strain evidence="2 3">DSM 24859</strain>
    </source>
</reference>
<dbReference type="PANTHER" id="PTHR42850">
    <property type="entry name" value="METALLOPHOSPHOESTERASE"/>
    <property type="match status" value="1"/>
</dbReference>
<name>A0A2P8HNS0_CHINA</name>
<dbReference type="InterPro" id="IPR004843">
    <property type="entry name" value="Calcineurin-like_PHP"/>
</dbReference>
<dbReference type="InterPro" id="IPR050126">
    <property type="entry name" value="Ap4A_hydrolase"/>
</dbReference>
<dbReference type="GO" id="GO:0110154">
    <property type="term" value="P:RNA decapping"/>
    <property type="evidence" value="ECO:0007669"/>
    <property type="project" value="TreeGrafter"/>
</dbReference>
<dbReference type="RefSeq" id="WP_106528275.1">
    <property type="nucleotide sequence ID" value="NZ_PYAW01000002.1"/>
</dbReference>
<comment type="caution">
    <text evidence="2">The sequence shown here is derived from an EMBL/GenBank/DDBJ whole genome shotgun (WGS) entry which is preliminary data.</text>
</comment>
<sequence length="243" mass="27979">MSATYVIGDIHGALKALQQLIKRIAPAKEDTFIFLGDYVDGWSESAGVVAYLMELEQQHRCIFMKGNHDAWCELWLKGISPGELWLKQGGSATVKSYEALSKEQKQVHLAFYNRLLNFYEDGQQRLFIHGGFTSLRGPANDRYEGSWYWDRTLWELALATDKRLHKNSVYYPERLLLYEEIFIGHTPTIFYNEFMPMKAMNVNNIDTGAAYTGKISAMNINTKKVWQSDTVQSLYPNEKGRNI</sequence>
<dbReference type="PANTHER" id="PTHR42850:SF4">
    <property type="entry name" value="ZINC-DEPENDENT ENDOPOLYPHOSPHATASE"/>
    <property type="match status" value="1"/>
</dbReference>
<accession>A0A2P8HNS0</accession>
<dbReference type="SUPFAM" id="SSF56300">
    <property type="entry name" value="Metallo-dependent phosphatases"/>
    <property type="match status" value="1"/>
</dbReference>
<dbReference type="GO" id="GO:0016791">
    <property type="term" value="F:phosphatase activity"/>
    <property type="evidence" value="ECO:0007669"/>
    <property type="project" value="TreeGrafter"/>
</dbReference>
<dbReference type="GO" id="GO:0008803">
    <property type="term" value="F:bis(5'-nucleosyl)-tetraphosphatase (symmetrical) activity"/>
    <property type="evidence" value="ECO:0007669"/>
    <property type="project" value="TreeGrafter"/>
</dbReference>
<dbReference type="GO" id="GO:0005737">
    <property type="term" value="C:cytoplasm"/>
    <property type="evidence" value="ECO:0007669"/>
    <property type="project" value="TreeGrafter"/>
</dbReference>
<evidence type="ECO:0000313" key="2">
    <source>
        <dbReference type="EMBL" id="PSL47851.1"/>
    </source>
</evidence>
<dbReference type="AlphaFoldDB" id="A0A2P8HNS0"/>
<dbReference type="Proteomes" id="UP000240971">
    <property type="component" value="Unassembled WGS sequence"/>
</dbReference>
<evidence type="ECO:0000259" key="1">
    <source>
        <dbReference type="Pfam" id="PF00149"/>
    </source>
</evidence>
<protein>
    <submittedName>
        <fullName evidence="2">Serine/threonine protein phosphatase 1</fullName>
    </submittedName>
</protein>
<feature type="domain" description="Calcineurin-like phosphoesterase" evidence="1">
    <location>
        <begin position="5"/>
        <end position="148"/>
    </location>
</feature>
<proteinExistence type="predicted"/>
<evidence type="ECO:0000313" key="3">
    <source>
        <dbReference type="Proteomes" id="UP000240971"/>
    </source>
</evidence>
<dbReference type="PRINTS" id="PR00114">
    <property type="entry name" value="STPHPHTASE"/>
</dbReference>
<dbReference type="InterPro" id="IPR006186">
    <property type="entry name" value="Ser/Thr-sp_prot-phosphatase"/>
</dbReference>
<keyword evidence="3" id="KW-1185">Reference proteome</keyword>
<dbReference type="InterPro" id="IPR029052">
    <property type="entry name" value="Metallo-depent_PP-like"/>
</dbReference>
<dbReference type="EMBL" id="PYAW01000002">
    <property type="protein sequence ID" value="PSL47851.1"/>
    <property type="molecule type" value="Genomic_DNA"/>
</dbReference>
<dbReference type="OrthoDB" id="9808081at2"/>
<gene>
    <name evidence="2" type="ORF">CLV51_102711</name>
</gene>
<organism evidence="2 3">
    <name type="scientific">Chitinophaga niastensis</name>
    <dbReference type="NCBI Taxonomy" id="536980"/>
    <lineage>
        <taxon>Bacteria</taxon>
        <taxon>Pseudomonadati</taxon>
        <taxon>Bacteroidota</taxon>
        <taxon>Chitinophagia</taxon>
        <taxon>Chitinophagales</taxon>
        <taxon>Chitinophagaceae</taxon>
        <taxon>Chitinophaga</taxon>
    </lineage>
</organism>
<dbReference type="Pfam" id="PF00149">
    <property type="entry name" value="Metallophos"/>
    <property type="match status" value="1"/>
</dbReference>